<dbReference type="RefSeq" id="XP_068347797.1">
    <property type="nucleotide sequence ID" value="XM_068512488.1"/>
</dbReference>
<sequence length="558" mass="64245">MRDNITANVTIVSLSYTKNPGVRFKVETICEDQINQTNAFSTNDRLTNDIQQTFQININFIKTKKKGWKKKNITFSLYKVLSSDEKSLTRFAKWNGDASHLYRTNTLQLSMETKTKPFGKITLVIKLSRFHQEKSSSNNKLNNNAATNHNNNLNNSFNHNHNCSLNDNVNDVSENVNNNSQSGIQHSSQSNDTNFTNLNSTVSFKDANSRNNNTYQLSDNTTNNENENGNGNGNPKNKNVRNKSSVNGTELIRVHSVVNTIERSQSIYSPIPPPSPKLTFEEQIAQDCRFFISNPPEFIKYSPKFTMNIISHCSQNVTQINLEYLLTKVTEAFNTIHEYQEMDASTDLYLLISIFHLIVTFTKRRWTPISLLESLSGHLISVLEDLILLMKDQFSHQISSIFEEHYENSEPHTNFINNFNEELQLQTRLEGSSSEEKQEDINFESNLNNHENDLFYELQNKQYEKDKDKEKRLNEIGKDVCKWIISHGSGLLCQNIFTGVLFLYATSFGKRLCSKICTAFCIREKEFLSLFPFVCEEKDCEQNMFEMVIHAIFQLCTC</sequence>
<dbReference type="VEuPathDB" id="TrichDB:TRFO_39175"/>
<feature type="compositionally biased region" description="Low complexity" evidence="1">
    <location>
        <begin position="220"/>
        <end position="247"/>
    </location>
</feature>
<comment type="caution">
    <text evidence="2">The sequence shown here is derived from an EMBL/GenBank/DDBJ whole genome shotgun (WGS) entry which is preliminary data.</text>
</comment>
<evidence type="ECO:0000313" key="3">
    <source>
        <dbReference type="Proteomes" id="UP000179807"/>
    </source>
</evidence>
<dbReference type="GeneID" id="94847192"/>
<feature type="compositionally biased region" description="Polar residues" evidence="1">
    <location>
        <begin position="209"/>
        <end position="219"/>
    </location>
</feature>
<protein>
    <recommendedName>
        <fullName evidence="4">C2 NT-type domain-containing protein</fullName>
    </recommendedName>
</protein>
<proteinExistence type="predicted"/>
<evidence type="ECO:0000256" key="1">
    <source>
        <dbReference type="SAM" id="MobiDB-lite"/>
    </source>
</evidence>
<keyword evidence="3" id="KW-1185">Reference proteome</keyword>
<name>A0A1J4JBN6_9EUKA</name>
<dbReference type="Proteomes" id="UP000179807">
    <property type="component" value="Unassembled WGS sequence"/>
</dbReference>
<accession>A0A1J4JBN6</accession>
<feature type="compositionally biased region" description="Polar residues" evidence="1">
    <location>
        <begin position="181"/>
        <end position="203"/>
    </location>
</feature>
<dbReference type="AlphaFoldDB" id="A0A1J4JBN6"/>
<dbReference type="EMBL" id="MLAK01001301">
    <property type="protein sequence ID" value="OHS94660.1"/>
    <property type="molecule type" value="Genomic_DNA"/>
</dbReference>
<evidence type="ECO:0000313" key="2">
    <source>
        <dbReference type="EMBL" id="OHS94660.1"/>
    </source>
</evidence>
<reference evidence="2" key="1">
    <citation type="submission" date="2016-10" db="EMBL/GenBank/DDBJ databases">
        <authorList>
            <person name="Benchimol M."/>
            <person name="Almeida L.G."/>
            <person name="Vasconcelos A.T."/>
            <person name="Perreira-Neves A."/>
            <person name="Rosa I.A."/>
            <person name="Tasca T."/>
            <person name="Bogo M.R."/>
            <person name="de Souza W."/>
        </authorList>
    </citation>
    <scope>NUCLEOTIDE SEQUENCE [LARGE SCALE GENOMIC DNA]</scope>
    <source>
        <strain evidence="2">K</strain>
    </source>
</reference>
<organism evidence="2 3">
    <name type="scientific">Tritrichomonas foetus</name>
    <dbReference type="NCBI Taxonomy" id="1144522"/>
    <lineage>
        <taxon>Eukaryota</taxon>
        <taxon>Metamonada</taxon>
        <taxon>Parabasalia</taxon>
        <taxon>Tritrichomonadida</taxon>
        <taxon>Tritrichomonadidae</taxon>
        <taxon>Tritrichomonas</taxon>
    </lineage>
</organism>
<evidence type="ECO:0008006" key="4">
    <source>
        <dbReference type="Google" id="ProtNLM"/>
    </source>
</evidence>
<feature type="region of interest" description="Disordered" evidence="1">
    <location>
        <begin position="134"/>
        <end position="248"/>
    </location>
</feature>
<gene>
    <name evidence="2" type="ORF">TRFO_39175</name>
</gene>
<feature type="compositionally biased region" description="Low complexity" evidence="1">
    <location>
        <begin position="135"/>
        <end position="180"/>
    </location>
</feature>